<feature type="binding site" evidence="11">
    <location>
        <position position="14"/>
    </location>
    <ligand>
        <name>Mg(2+)</name>
        <dbReference type="ChEBI" id="CHEBI:18420"/>
    </ligand>
</feature>
<name>A0ABW1UM35_9LACO</name>
<keyword evidence="9 11" id="KW-0057">Aromatic amino acid biosynthesis</keyword>
<evidence type="ECO:0000256" key="7">
    <source>
        <dbReference type="ARBA" id="ARBA00022777"/>
    </source>
</evidence>
<comment type="pathway">
    <text evidence="1 11">Metabolic intermediate biosynthesis; chorismate biosynthesis; chorismate from D-erythrose 4-phosphate and phosphoenolpyruvate: step 5/7.</text>
</comment>
<feature type="binding site" evidence="11">
    <location>
        <position position="133"/>
    </location>
    <ligand>
        <name>substrate</name>
    </ligand>
</feature>
<evidence type="ECO:0000256" key="2">
    <source>
        <dbReference type="ARBA" id="ARBA00006997"/>
    </source>
</evidence>
<reference evidence="13" key="1">
    <citation type="journal article" date="2019" name="Int. J. Syst. Evol. Microbiol.">
        <title>The Global Catalogue of Microorganisms (GCM) 10K type strain sequencing project: providing services to taxonomists for standard genome sequencing and annotation.</title>
        <authorList>
            <consortium name="The Broad Institute Genomics Platform"/>
            <consortium name="The Broad Institute Genome Sequencing Center for Infectious Disease"/>
            <person name="Wu L."/>
            <person name="Ma J."/>
        </authorList>
    </citation>
    <scope>NUCLEOTIDE SEQUENCE [LARGE SCALE GENOMIC DNA]</scope>
    <source>
        <strain evidence="13">CCM 8897</strain>
    </source>
</reference>
<keyword evidence="11" id="KW-0479">Metal-binding</keyword>
<dbReference type="PANTHER" id="PTHR21087">
    <property type="entry name" value="SHIKIMATE KINASE"/>
    <property type="match status" value="1"/>
</dbReference>
<comment type="function">
    <text evidence="11">Catalyzes the specific phosphorylation of the 3-hydroxyl group of shikimic acid using ATP as a cosubstrate.</text>
</comment>
<dbReference type="PANTHER" id="PTHR21087:SF16">
    <property type="entry name" value="SHIKIMATE KINASE 1, CHLOROPLASTIC"/>
    <property type="match status" value="1"/>
</dbReference>
<evidence type="ECO:0000256" key="11">
    <source>
        <dbReference type="HAMAP-Rule" id="MF_00109"/>
    </source>
</evidence>
<comment type="caution">
    <text evidence="12">The sequence shown here is derived from an EMBL/GenBank/DDBJ whole genome shotgun (WGS) entry which is preliminary data.</text>
</comment>
<dbReference type="InterPro" id="IPR027417">
    <property type="entry name" value="P-loop_NTPase"/>
</dbReference>
<feature type="binding site" evidence="11">
    <location>
        <position position="55"/>
    </location>
    <ligand>
        <name>substrate</name>
    </ligand>
</feature>
<proteinExistence type="inferred from homology"/>
<keyword evidence="7 11" id="KW-0418">Kinase</keyword>
<dbReference type="InterPro" id="IPR023000">
    <property type="entry name" value="Shikimate_kinase_CS"/>
</dbReference>
<dbReference type="RefSeq" id="WP_125595943.1">
    <property type="nucleotide sequence ID" value="NZ_JBHSSM010000015.1"/>
</dbReference>
<comment type="subcellular location">
    <subcellularLocation>
        <location evidence="11">Cytoplasm</location>
    </subcellularLocation>
</comment>
<evidence type="ECO:0000256" key="4">
    <source>
        <dbReference type="ARBA" id="ARBA00022605"/>
    </source>
</evidence>
<evidence type="ECO:0000256" key="6">
    <source>
        <dbReference type="ARBA" id="ARBA00022741"/>
    </source>
</evidence>
<comment type="catalytic activity">
    <reaction evidence="10 11">
        <text>shikimate + ATP = 3-phosphoshikimate + ADP + H(+)</text>
        <dbReference type="Rhea" id="RHEA:13121"/>
        <dbReference type="ChEBI" id="CHEBI:15378"/>
        <dbReference type="ChEBI" id="CHEBI:30616"/>
        <dbReference type="ChEBI" id="CHEBI:36208"/>
        <dbReference type="ChEBI" id="CHEBI:145989"/>
        <dbReference type="ChEBI" id="CHEBI:456216"/>
        <dbReference type="EC" id="2.7.1.71"/>
    </reaction>
</comment>
<dbReference type="PRINTS" id="PR01100">
    <property type="entry name" value="SHIKIMTKNASE"/>
</dbReference>
<keyword evidence="13" id="KW-1185">Reference proteome</keyword>
<dbReference type="SUPFAM" id="SSF52540">
    <property type="entry name" value="P-loop containing nucleoside triphosphate hydrolases"/>
    <property type="match status" value="1"/>
</dbReference>
<dbReference type="HAMAP" id="MF_00109">
    <property type="entry name" value="Shikimate_kinase"/>
    <property type="match status" value="1"/>
</dbReference>
<feature type="binding site" evidence="11">
    <location>
        <position position="77"/>
    </location>
    <ligand>
        <name>substrate</name>
    </ligand>
</feature>
<keyword evidence="4 11" id="KW-0028">Amino-acid biosynthesis</keyword>
<comment type="cofactor">
    <cofactor evidence="11">
        <name>Mg(2+)</name>
        <dbReference type="ChEBI" id="CHEBI:18420"/>
    </cofactor>
    <text evidence="11">Binds 1 Mg(2+) ion per subunit.</text>
</comment>
<dbReference type="InterPro" id="IPR000623">
    <property type="entry name" value="Shikimate_kinase/TSH1"/>
</dbReference>
<evidence type="ECO:0000256" key="8">
    <source>
        <dbReference type="ARBA" id="ARBA00022840"/>
    </source>
</evidence>
<dbReference type="EC" id="2.7.1.71" evidence="3 11"/>
<dbReference type="EMBL" id="JBHSSM010000015">
    <property type="protein sequence ID" value="MFC6315017.1"/>
    <property type="molecule type" value="Genomic_DNA"/>
</dbReference>
<dbReference type="GO" id="GO:0016301">
    <property type="term" value="F:kinase activity"/>
    <property type="evidence" value="ECO:0007669"/>
    <property type="project" value="UniProtKB-KW"/>
</dbReference>
<evidence type="ECO:0000256" key="10">
    <source>
        <dbReference type="ARBA" id="ARBA00048567"/>
    </source>
</evidence>
<feature type="binding site" evidence="11">
    <location>
        <position position="32"/>
    </location>
    <ligand>
        <name>substrate</name>
    </ligand>
</feature>
<feature type="binding site" evidence="11">
    <location>
        <begin position="10"/>
        <end position="15"/>
    </location>
    <ligand>
        <name>ATP</name>
        <dbReference type="ChEBI" id="CHEBI:30616"/>
    </ligand>
</feature>
<comment type="caution">
    <text evidence="11">Lacks conserved residue(s) required for the propagation of feature annotation.</text>
</comment>
<keyword evidence="8 11" id="KW-0067">ATP-binding</keyword>
<sequence>MTLILIGFMGVGKSTVAQTLAQGYQLSLCDLDQVIVREHGPIAKIFEQRGEAGFRQLEYDNLTQCLQRGPDILALGGGIIETPASRQLLQTQPQVLWLKGSFELSWQRISHDTGRPLVDTLTRDGLRQRFERRQELYAEVATAQLVLTDPVPAPADLAAELHRRFFTG</sequence>
<dbReference type="InterPro" id="IPR031322">
    <property type="entry name" value="Shikimate/glucono_kinase"/>
</dbReference>
<dbReference type="PROSITE" id="PS01128">
    <property type="entry name" value="SHIKIMATE_KINASE"/>
    <property type="match status" value="1"/>
</dbReference>
<keyword evidence="6 11" id="KW-0547">Nucleotide-binding</keyword>
<dbReference type="Gene3D" id="3.40.50.300">
    <property type="entry name" value="P-loop containing nucleotide triphosphate hydrolases"/>
    <property type="match status" value="1"/>
</dbReference>
<evidence type="ECO:0000313" key="13">
    <source>
        <dbReference type="Proteomes" id="UP001596310"/>
    </source>
</evidence>
<gene>
    <name evidence="11" type="primary">aroK</name>
    <name evidence="12" type="ORF">ACFQHW_05460</name>
</gene>
<keyword evidence="5 11" id="KW-0808">Transferase</keyword>
<evidence type="ECO:0000256" key="3">
    <source>
        <dbReference type="ARBA" id="ARBA00012154"/>
    </source>
</evidence>
<evidence type="ECO:0000256" key="9">
    <source>
        <dbReference type="ARBA" id="ARBA00023141"/>
    </source>
</evidence>
<evidence type="ECO:0000256" key="1">
    <source>
        <dbReference type="ARBA" id="ARBA00004842"/>
    </source>
</evidence>
<dbReference type="CDD" id="cd00464">
    <property type="entry name" value="SK"/>
    <property type="match status" value="1"/>
</dbReference>
<keyword evidence="11" id="KW-0460">Magnesium</keyword>
<evidence type="ECO:0000256" key="5">
    <source>
        <dbReference type="ARBA" id="ARBA00022679"/>
    </source>
</evidence>
<dbReference type="Pfam" id="PF01202">
    <property type="entry name" value="SKI"/>
    <property type="match status" value="1"/>
</dbReference>
<protein>
    <recommendedName>
        <fullName evidence="3 11">Shikimate kinase</fullName>
        <shortName evidence="11">SK</shortName>
        <ecNumber evidence="3 11">2.7.1.71</ecNumber>
    </recommendedName>
</protein>
<keyword evidence="11" id="KW-0963">Cytoplasm</keyword>
<feature type="binding site" evidence="11">
    <location>
        <position position="115"/>
    </location>
    <ligand>
        <name>ATP</name>
        <dbReference type="ChEBI" id="CHEBI:30616"/>
    </ligand>
</feature>
<organism evidence="12 13">
    <name type="scientific">Lapidilactobacillus achengensis</name>
    <dbReference type="NCBI Taxonomy" id="2486000"/>
    <lineage>
        <taxon>Bacteria</taxon>
        <taxon>Bacillati</taxon>
        <taxon>Bacillota</taxon>
        <taxon>Bacilli</taxon>
        <taxon>Lactobacillales</taxon>
        <taxon>Lactobacillaceae</taxon>
        <taxon>Lapidilactobacillus</taxon>
    </lineage>
</organism>
<dbReference type="Proteomes" id="UP001596310">
    <property type="component" value="Unassembled WGS sequence"/>
</dbReference>
<comment type="similarity">
    <text evidence="2 11">Belongs to the shikimate kinase family.</text>
</comment>
<comment type="subunit">
    <text evidence="11">Monomer.</text>
</comment>
<evidence type="ECO:0000313" key="12">
    <source>
        <dbReference type="EMBL" id="MFC6315017.1"/>
    </source>
</evidence>
<accession>A0ABW1UM35</accession>